<dbReference type="OrthoDB" id="6780383at2759"/>
<accession>A0A9P0NUY5</accession>
<reference evidence="1" key="1">
    <citation type="submission" date="2022-03" db="EMBL/GenBank/DDBJ databases">
        <authorList>
            <person name="Sayadi A."/>
        </authorList>
    </citation>
    <scope>NUCLEOTIDE SEQUENCE</scope>
</reference>
<proteinExistence type="predicted"/>
<comment type="caution">
    <text evidence="1">The sequence shown here is derived from an EMBL/GenBank/DDBJ whole genome shotgun (WGS) entry which is preliminary data.</text>
</comment>
<dbReference type="AlphaFoldDB" id="A0A9P0NUY5"/>
<protein>
    <submittedName>
        <fullName evidence="1">Uncharacterized protein</fullName>
    </submittedName>
</protein>
<evidence type="ECO:0000313" key="2">
    <source>
        <dbReference type="Proteomes" id="UP001152888"/>
    </source>
</evidence>
<gene>
    <name evidence="1" type="ORF">ACAOBT_LOCUS3471</name>
</gene>
<sequence>MAGIFLAQILKQGAPKQVVEIWVVDKIFDNNRTWPYKLSMDSNPAPSKRVKYGHADFEATLLKWAEEVDSGGSDIESDGDYIPSDHDIKSEVEFDEEDNENLGEIENPENVPSGNYVYGKNRYKWCKDSPVPKNTRTLQHNIVVKCPGLKRNDIHSADAEQPAQKVLECFVISYVTYYITLLN</sequence>
<dbReference type="Proteomes" id="UP001152888">
    <property type="component" value="Unassembled WGS sequence"/>
</dbReference>
<name>A0A9P0NUY5_ACAOB</name>
<dbReference type="EMBL" id="CAKOFQ010006685">
    <property type="protein sequence ID" value="CAH1959964.1"/>
    <property type="molecule type" value="Genomic_DNA"/>
</dbReference>
<evidence type="ECO:0000313" key="1">
    <source>
        <dbReference type="EMBL" id="CAH1959964.1"/>
    </source>
</evidence>
<keyword evidence="2" id="KW-1185">Reference proteome</keyword>
<organism evidence="1 2">
    <name type="scientific">Acanthoscelides obtectus</name>
    <name type="common">Bean weevil</name>
    <name type="synonym">Bruchus obtectus</name>
    <dbReference type="NCBI Taxonomy" id="200917"/>
    <lineage>
        <taxon>Eukaryota</taxon>
        <taxon>Metazoa</taxon>
        <taxon>Ecdysozoa</taxon>
        <taxon>Arthropoda</taxon>
        <taxon>Hexapoda</taxon>
        <taxon>Insecta</taxon>
        <taxon>Pterygota</taxon>
        <taxon>Neoptera</taxon>
        <taxon>Endopterygota</taxon>
        <taxon>Coleoptera</taxon>
        <taxon>Polyphaga</taxon>
        <taxon>Cucujiformia</taxon>
        <taxon>Chrysomeloidea</taxon>
        <taxon>Chrysomelidae</taxon>
        <taxon>Bruchinae</taxon>
        <taxon>Bruchini</taxon>
        <taxon>Acanthoscelides</taxon>
    </lineage>
</organism>